<dbReference type="EC" id="3.1.3.48" evidence="2"/>
<evidence type="ECO:0000256" key="5">
    <source>
        <dbReference type="ARBA" id="ARBA00051722"/>
    </source>
</evidence>
<evidence type="ECO:0000259" key="6">
    <source>
        <dbReference type="SMART" id="SM00226"/>
    </source>
</evidence>
<sequence>MSLPFHSLLTVCTGNICRSPAAEALLRARLPQTFRVGSAGLGALVGQSMDETTRRVMQRRTGVDHPNHRAQQLVEPILRAFELILVAEAAQRDEILGRWPFVRGRVFLITQWTDRSDVIDPYRQPEEIHEQCLIQVETAVESWASRLGVK</sequence>
<comment type="caution">
    <text evidence="7">The sequence shown here is derived from an EMBL/GenBank/DDBJ whole genome shotgun (WGS) entry which is preliminary data.</text>
</comment>
<organism evidence="7 8">
    <name type="scientific">Tepidiphilus baoligensis</name>
    <dbReference type="NCBI Taxonomy" id="2698687"/>
    <lineage>
        <taxon>Bacteria</taxon>
        <taxon>Pseudomonadati</taxon>
        <taxon>Pseudomonadota</taxon>
        <taxon>Hydrogenophilia</taxon>
        <taxon>Hydrogenophilales</taxon>
        <taxon>Hydrogenophilaceae</taxon>
        <taxon>Tepidiphilus</taxon>
    </lineage>
</organism>
<dbReference type="SMART" id="SM00226">
    <property type="entry name" value="LMWPc"/>
    <property type="match status" value="1"/>
</dbReference>
<dbReference type="InterPro" id="IPR050438">
    <property type="entry name" value="LMW_PTPase"/>
</dbReference>
<evidence type="ECO:0000256" key="2">
    <source>
        <dbReference type="ARBA" id="ARBA00013064"/>
    </source>
</evidence>
<reference evidence="7 8" key="1">
    <citation type="journal article" date="2020" name="Curr. Microbiol.">
        <title>Tepidiphilus baoligensis sp. nov., a Novel Bacterium of the Family Hydrogenophilaceae Isolated from an Oil Reservoir.</title>
        <authorList>
            <person name="Zhang X."/>
            <person name="Wang G."/>
            <person name="Ma X."/>
            <person name="Yu J."/>
            <person name="You J."/>
            <person name="Xue Y."/>
            <person name="Ma Y."/>
        </authorList>
    </citation>
    <scope>NUCLEOTIDE SEQUENCE [LARGE SCALE GENOMIC DNA]</scope>
    <source>
        <strain evidence="7 8">B18-69</strain>
    </source>
</reference>
<dbReference type="Pfam" id="PF01451">
    <property type="entry name" value="LMWPc"/>
    <property type="match status" value="1"/>
</dbReference>
<dbReference type="RefSeq" id="WP_169116507.1">
    <property type="nucleotide sequence ID" value="NZ_JAAAUB010000026.1"/>
</dbReference>
<dbReference type="InterPro" id="IPR036196">
    <property type="entry name" value="Ptyr_pPase_sf"/>
</dbReference>
<dbReference type="EMBL" id="JAAAUB010000026">
    <property type="protein sequence ID" value="NMH17537.1"/>
    <property type="molecule type" value="Genomic_DNA"/>
</dbReference>
<protein>
    <recommendedName>
        <fullName evidence="2">protein-tyrosine-phosphatase</fullName>
        <ecNumber evidence="2">3.1.3.48</ecNumber>
    </recommendedName>
</protein>
<dbReference type="InterPro" id="IPR017867">
    <property type="entry name" value="Tyr_phospatase_low_mol_wt"/>
</dbReference>
<evidence type="ECO:0000313" key="7">
    <source>
        <dbReference type="EMBL" id="NMH17537.1"/>
    </source>
</evidence>
<comment type="catalytic activity">
    <reaction evidence="5">
        <text>O-phospho-L-tyrosyl-[protein] + H2O = L-tyrosyl-[protein] + phosphate</text>
        <dbReference type="Rhea" id="RHEA:10684"/>
        <dbReference type="Rhea" id="RHEA-COMP:10136"/>
        <dbReference type="Rhea" id="RHEA-COMP:20101"/>
        <dbReference type="ChEBI" id="CHEBI:15377"/>
        <dbReference type="ChEBI" id="CHEBI:43474"/>
        <dbReference type="ChEBI" id="CHEBI:46858"/>
        <dbReference type="ChEBI" id="CHEBI:61978"/>
        <dbReference type="EC" id="3.1.3.48"/>
    </reaction>
</comment>
<evidence type="ECO:0000256" key="4">
    <source>
        <dbReference type="ARBA" id="ARBA00022912"/>
    </source>
</evidence>
<dbReference type="Gene3D" id="3.40.50.2300">
    <property type="match status" value="1"/>
</dbReference>
<dbReference type="InterPro" id="IPR023485">
    <property type="entry name" value="Ptyr_pPase"/>
</dbReference>
<feature type="domain" description="Phosphotyrosine protein phosphatase I" evidence="6">
    <location>
        <begin position="6"/>
        <end position="146"/>
    </location>
</feature>
<comment type="similarity">
    <text evidence="1">Belongs to the low molecular weight phosphotyrosine protein phosphatase family.</text>
</comment>
<keyword evidence="4" id="KW-0904">Protein phosphatase</keyword>
<evidence type="ECO:0000313" key="8">
    <source>
        <dbReference type="Proteomes" id="UP000669605"/>
    </source>
</evidence>
<evidence type="ECO:0000256" key="1">
    <source>
        <dbReference type="ARBA" id="ARBA00011063"/>
    </source>
</evidence>
<dbReference type="SUPFAM" id="SSF52788">
    <property type="entry name" value="Phosphotyrosine protein phosphatases I"/>
    <property type="match status" value="1"/>
</dbReference>
<dbReference type="PRINTS" id="PR00719">
    <property type="entry name" value="LMWPTPASE"/>
</dbReference>
<dbReference type="PANTHER" id="PTHR11717">
    <property type="entry name" value="LOW MOLECULAR WEIGHT PROTEIN TYROSINE PHOSPHATASE"/>
    <property type="match status" value="1"/>
</dbReference>
<dbReference type="Proteomes" id="UP000669605">
    <property type="component" value="Unassembled WGS sequence"/>
</dbReference>
<proteinExistence type="inferred from homology"/>
<evidence type="ECO:0000256" key="3">
    <source>
        <dbReference type="ARBA" id="ARBA00022801"/>
    </source>
</evidence>
<gene>
    <name evidence="7" type="ORF">GV368_10665</name>
</gene>
<dbReference type="CDD" id="cd16343">
    <property type="entry name" value="LMWPTP"/>
    <property type="match status" value="1"/>
</dbReference>
<dbReference type="PANTHER" id="PTHR11717:SF31">
    <property type="entry name" value="LOW MOLECULAR WEIGHT PROTEIN-TYROSINE-PHOSPHATASE ETP-RELATED"/>
    <property type="match status" value="1"/>
</dbReference>
<keyword evidence="3" id="KW-0378">Hydrolase</keyword>
<accession>A0ABX1QNS1</accession>
<keyword evidence="8" id="KW-1185">Reference proteome</keyword>
<name>A0ABX1QNS1_9PROT</name>